<dbReference type="EMBL" id="FP929116">
    <property type="protein sequence ID" value="CBX94079.1"/>
    <property type="molecule type" value="Genomic_DNA"/>
</dbReference>
<organism evidence="3">
    <name type="scientific">Leptosphaeria maculans (strain JN3 / isolate v23.1.3 / race Av1-4-5-6-7-8)</name>
    <name type="common">Blackleg fungus</name>
    <name type="synonym">Phoma lingam</name>
    <dbReference type="NCBI Taxonomy" id="985895"/>
    <lineage>
        <taxon>Eukaryota</taxon>
        <taxon>Fungi</taxon>
        <taxon>Dikarya</taxon>
        <taxon>Ascomycota</taxon>
        <taxon>Pezizomycotina</taxon>
        <taxon>Dothideomycetes</taxon>
        <taxon>Pleosporomycetidae</taxon>
        <taxon>Pleosporales</taxon>
        <taxon>Pleosporineae</taxon>
        <taxon>Leptosphaeriaceae</taxon>
        <taxon>Plenodomus</taxon>
        <taxon>Plenodomus lingam/Leptosphaeria maculans species complex</taxon>
    </lineage>
</organism>
<name>E4ZQS4_LEPMJ</name>
<feature type="region of interest" description="Disordered" evidence="1">
    <location>
        <begin position="1"/>
        <end position="76"/>
    </location>
</feature>
<evidence type="ECO:0000313" key="2">
    <source>
        <dbReference type="EMBL" id="CBX94079.1"/>
    </source>
</evidence>
<dbReference type="InParanoid" id="E4ZQS4"/>
<feature type="compositionally biased region" description="Basic and acidic residues" evidence="1">
    <location>
        <begin position="51"/>
        <end position="76"/>
    </location>
</feature>
<feature type="compositionally biased region" description="Low complexity" evidence="1">
    <location>
        <begin position="7"/>
        <end position="40"/>
    </location>
</feature>
<reference evidence="3" key="1">
    <citation type="journal article" date="2011" name="Nat. Commun.">
        <title>Effector diversification within compartments of the Leptosphaeria maculans genome affected by Repeat-Induced Point mutations.</title>
        <authorList>
            <person name="Rouxel T."/>
            <person name="Grandaubert J."/>
            <person name="Hane J.K."/>
            <person name="Hoede C."/>
            <person name="van de Wouw A.P."/>
            <person name="Couloux A."/>
            <person name="Dominguez V."/>
            <person name="Anthouard V."/>
            <person name="Bally P."/>
            <person name="Bourras S."/>
            <person name="Cozijnsen A.J."/>
            <person name="Ciuffetti L.M."/>
            <person name="Degrave A."/>
            <person name="Dilmaghani A."/>
            <person name="Duret L."/>
            <person name="Fudal I."/>
            <person name="Goodwin S.B."/>
            <person name="Gout L."/>
            <person name="Glaser N."/>
            <person name="Linglin J."/>
            <person name="Kema G.H.J."/>
            <person name="Lapalu N."/>
            <person name="Lawrence C.B."/>
            <person name="May K."/>
            <person name="Meyer M."/>
            <person name="Ollivier B."/>
            <person name="Poulain J."/>
            <person name="Schoch C.L."/>
            <person name="Simon A."/>
            <person name="Spatafora J.W."/>
            <person name="Stachowiak A."/>
            <person name="Turgeon B.G."/>
            <person name="Tyler B.M."/>
            <person name="Vincent D."/>
            <person name="Weissenbach J."/>
            <person name="Amselem J."/>
            <person name="Quesneville H."/>
            <person name="Oliver R.P."/>
            <person name="Wincker P."/>
            <person name="Balesdent M.-H."/>
            <person name="Howlett B.J."/>
        </authorList>
    </citation>
    <scope>NUCLEOTIDE SEQUENCE [LARGE SCALE GENOMIC DNA]</scope>
    <source>
        <strain evidence="3">JN3 / isolate v23.1.3 / race Av1-4-5-6-7-8</strain>
    </source>
</reference>
<dbReference type="HOGENOM" id="CLU_150129_0_0_1"/>
<dbReference type="eggNOG" id="ENOG502R292">
    <property type="taxonomic scope" value="Eukaryota"/>
</dbReference>
<dbReference type="GeneID" id="13283227"/>
<evidence type="ECO:0000256" key="1">
    <source>
        <dbReference type="SAM" id="MobiDB-lite"/>
    </source>
</evidence>
<dbReference type="VEuPathDB" id="FungiDB:LEMA_P037530.1"/>
<accession>E4ZQS4</accession>
<sequence length="76" mass="7850">MPVPHPANSTSTTTTASAPASAVAPGANANAQGNQNVASAGHVQGPQGDKTAQELENERLYEERMEEEYAKREGGA</sequence>
<proteinExistence type="predicted"/>
<dbReference type="Proteomes" id="UP000002668">
    <property type="component" value="Genome"/>
</dbReference>
<keyword evidence="3" id="KW-1185">Reference proteome</keyword>
<evidence type="ECO:0000313" key="3">
    <source>
        <dbReference type="Proteomes" id="UP000002668"/>
    </source>
</evidence>
<gene>
    <name evidence="2" type="ORF">LEMA_P037530.1</name>
</gene>
<dbReference type="AlphaFoldDB" id="E4ZQS4"/>
<protein>
    <submittedName>
        <fullName evidence="2">Predicted protein</fullName>
    </submittedName>
</protein>